<reference evidence="2 3" key="1">
    <citation type="journal article" date="2015" name="Plant Cell">
        <title>Oil accumulation by the oleaginous diatom Fistulifera solaris as revealed by the genome and transcriptome.</title>
        <authorList>
            <person name="Tanaka T."/>
            <person name="Maeda Y."/>
            <person name="Veluchamy A."/>
            <person name="Tanaka M."/>
            <person name="Abida H."/>
            <person name="Marechal E."/>
            <person name="Bowler C."/>
            <person name="Muto M."/>
            <person name="Sunaga Y."/>
            <person name="Tanaka M."/>
            <person name="Yoshino T."/>
            <person name="Taniguchi T."/>
            <person name="Fukuda Y."/>
            <person name="Nemoto M."/>
            <person name="Matsumoto M."/>
            <person name="Wong P.S."/>
            <person name="Aburatani S."/>
            <person name="Fujibuchi W."/>
        </authorList>
    </citation>
    <scope>NUCLEOTIDE SEQUENCE [LARGE SCALE GENOMIC DNA]</scope>
    <source>
        <strain evidence="2 3">JPCC DA0580</strain>
    </source>
</reference>
<proteinExistence type="predicted"/>
<dbReference type="AlphaFoldDB" id="A0A1Z5JUR0"/>
<accession>A0A1Z5JUR0</accession>
<name>A0A1Z5JUR0_FISSO</name>
<evidence type="ECO:0000313" key="3">
    <source>
        <dbReference type="Proteomes" id="UP000198406"/>
    </source>
</evidence>
<feature type="compositionally biased region" description="Basic and acidic residues" evidence="1">
    <location>
        <begin position="28"/>
        <end position="39"/>
    </location>
</feature>
<dbReference type="Proteomes" id="UP000198406">
    <property type="component" value="Unassembled WGS sequence"/>
</dbReference>
<sequence>MDKINPATAAMEAFLQSLEEPPQTRRVGGRDENKVRETIPNHSDFPPLEWFFQDYTTEGSTSDLLTLIQISRSHSALVRCCAVRNNLARAFDSQMVTTPKKKEVWLPSSDERPCQPFDMKTARQRILPAYSHAA</sequence>
<organism evidence="2 3">
    <name type="scientific">Fistulifera solaris</name>
    <name type="common">Oleaginous diatom</name>
    <dbReference type="NCBI Taxonomy" id="1519565"/>
    <lineage>
        <taxon>Eukaryota</taxon>
        <taxon>Sar</taxon>
        <taxon>Stramenopiles</taxon>
        <taxon>Ochrophyta</taxon>
        <taxon>Bacillariophyta</taxon>
        <taxon>Bacillariophyceae</taxon>
        <taxon>Bacillariophycidae</taxon>
        <taxon>Naviculales</taxon>
        <taxon>Naviculaceae</taxon>
        <taxon>Fistulifera</taxon>
    </lineage>
</organism>
<evidence type="ECO:0000313" key="2">
    <source>
        <dbReference type="EMBL" id="GAX17582.1"/>
    </source>
</evidence>
<feature type="region of interest" description="Disordered" evidence="1">
    <location>
        <begin position="19"/>
        <end position="41"/>
    </location>
</feature>
<gene>
    <name evidence="2" type="ORF">FisN_18Lu240</name>
</gene>
<keyword evidence="3" id="KW-1185">Reference proteome</keyword>
<dbReference type="InParanoid" id="A0A1Z5JUR0"/>
<protein>
    <submittedName>
        <fullName evidence="2">Uncharacterized protein</fullName>
    </submittedName>
</protein>
<evidence type="ECO:0000256" key="1">
    <source>
        <dbReference type="SAM" id="MobiDB-lite"/>
    </source>
</evidence>
<comment type="caution">
    <text evidence="2">The sequence shown here is derived from an EMBL/GenBank/DDBJ whole genome shotgun (WGS) entry which is preliminary data.</text>
</comment>
<dbReference type="EMBL" id="BDSP01000118">
    <property type="protein sequence ID" value="GAX17582.1"/>
    <property type="molecule type" value="Genomic_DNA"/>
</dbReference>